<gene>
    <name evidence="4" type="ORF">C882_3729</name>
</gene>
<dbReference type="InterPro" id="IPR050563">
    <property type="entry name" value="4-hydroxybenzoyl-CoA_TE"/>
</dbReference>
<dbReference type="PATRIC" id="fig|1238182.3.peg.1392"/>
<dbReference type="FunFam" id="3.10.129.10:FF:000004">
    <property type="entry name" value="Tol-pal system-associated acyl-CoA thioesterase"/>
    <property type="match status" value="1"/>
</dbReference>
<dbReference type="EMBL" id="ANHY01000006">
    <property type="protein sequence ID" value="EKV31356.1"/>
    <property type="molecule type" value="Genomic_DNA"/>
</dbReference>
<dbReference type="PANTHER" id="PTHR31793:SF37">
    <property type="entry name" value="ACYL-COA THIOESTER HYDROLASE YBGC"/>
    <property type="match status" value="1"/>
</dbReference>
<dbReference type="PIRSF" id="PIRSF003230">
    <property type="entry name" value="YbgC"/>
    <property type="match status" value="1"/>
</dbReference>
<dbReference type="SUPFAM" id="SSF54637">
    <property type="entry name" value="Thioesterase/thiol ester dehydrase-isomerase"/>
    <property type="match status" value="1"/>
</dbReference>
<dbReference type="Gene3D" id="3.10.129.10">
    <property type="entry name" value="Hotdog Thioesterase"/>
    <property type="match status" value="1"/>
</dbReference>
<dbReference type="InterPro" id="IPR006683">
    <property type="entry name" value="Thioestr_dom"/>
</dbReference>
<sequence length="153" mass="17072">MDTVSRALENAASGAFRDGEHVFPVRVYFEDTDAGRIVYHARYLHFAERARSEMMRLCGWTNPQLMDDPGLAFAVRRATMDFRKPAMLDDLLEVRTRVTRVGGASLQAEQRVERDGETLVTIDITLASMAMGGGVCRLPAGLRARLDELVIRG</sequence>
<dbReference type="Pfam" id="PF03061">
    <property type="entry name" value="4HBT"/>
    <property type="match status" value="1"/>
</dbReference>
<dbReference type="Proteomes" id="UP000009881">
    <property type="component" value="Unassembled WGS sequence"/>
</dbReference>
<dbReference type="eggNOG" id="COG0824">
    <property type="taxonomic scope" value="Bacteria"/>
</dbReference>
<proteinExistence type="inferred from homology"/>
<evidence type="ECO:0000256" key="1">
    <source>
        <dbReference type="ARBA" id="ARBA00005953"/>
    </source>
</evidence>
<reference evidence="4 5" key="1">
    <citation type="journal article" date="2013" name="Genome Announc.">
        <title>Draft Genome Sequence of an Alphaproteobacterium, Caenispirillum salinarum AK4(T), Isolated from a Solar Saltern.</title>
        <authorList>
            <person name="Khatri I."/>
            <person name="Singh A."/>
            <person name="Korpole S."/>
            <person name="Pinnaka A.K."/>
            <person name="Subramanian S."/>
        </authorList>
    </citation>
    <scope>NUCLEOTIDE SEQUENCE [LARGE SCALE GENOMIC DNA]</scope>
    <source>
        <strain evidence="4 5">AK4</strain>
    </source>
</reference>
<dbReference type="InterPro" id="IPR006684">
    <property type="entry name" value="YbgC/YbaW"/>
</dbReference>
<evidence type="ECO:0000259" key="3">
    <source>
        <dbReference type="Pfam" id="PF03061"/>
    </source>
</evidence>
<comment type="similarity">
    <text evidence="1">Belongs to the 4-hydroxybenzoyl-CoA thioesterase family.</text>
</comment>
<keyword evidence="2" id="KW-0378">Hydrolase</keyword>
<evidence type="ECO:0000313" key="5">
    <source>
        <dbReference type="Proteomes" id="UP000009881"/>
    </source>
</evidence>
<dbReference type="InterPro" id="IPR029069">
    <property type="entry name" value="HotDog_dom_sf"/>
</dbReference>
<keyword evidence="5" id="KW-1185">Reference proteome</keyword>
<dbReference type="AlphaFoldDB" id="K9HSQ1"/>
<comment type="caution">
    <text evidence="4">The sequence shown here is derived from an EMBL/GenBank/DDBJ whole genome shotgun (WGS) entry which is preliminary data.</text>
</comment>
<evidence type="ECO:0000256" key="2">
    <source>
        <dbReference type="ARBA" id="ARBA00022801"/>
    </source>
</evidence>
<dbReference type="GO" id="GO:0047617">
    <property type="term" value="F:fatty acyl-CoA hydrolase activity"/>
    <property type="evidence" value="ECO:0007669"/>
    <property type="project" value="TreeGrafter"/>
</dbReference>
<dbReference type="PANTHER" id="PTHR31793">
    <property type="entry name" value="4-HYDROXYBENZOYL-COA THIOESTERASE FAMILY MEMBER"/>
    <property type="match status" value="1"/>
</dbReference>
<organism evidence="4 5">
    <name type="scientific">Caenispirillum salinarum AK4</name>
    <dbReference type="NCBI Taxonomy" id="1238182"/>
    <lineage>
        <taxon>Bacteria</taxon>
        <taxon>Pseudomonadati</taxon>
        <taxon>Pseudomonadota</taxon>
        <taxon>Alphaproteobacteria</taxon>
        <taxon>Rhodospirillales</taxon>
        <taxon>Novispirillaceae</taxon>
        <taxon>Caenispirillum</taxon>
    </lineage>
</organism>
<dbReference type="STRING" id="1238182.C882_3729"/>
<protein>
    <submittedName>
        <fullName evidence="4">4-hydroxybenzoyl-CoA thioesterase</fullName>
    </submittedName>
</protein>
<evidence type="ECO:0000313" key="4">
    <source>
        <dbReference type="EMBL" id="EKV31356.1"/>
    </source>
</evidence>
<name>K9HSQ1_9PROT</name>
<dbReference type="CDD" id="cd00586">
    <property type="entry name" value="4HBT"/>
    <property type="match status" value="1"/>
</dbReference>
<feature type="domain" description="Thioesterase" evidence="3">
    <location>
        <begin position="37"/>
        <end position="120"/>
    </location>
</feature>
<dbReference type="NCBIfam" id="TIGR00051">
    <property type="entry name" value="YbgC/FadM family acyl-CoA thioesterase"/>
    <property type="match status" value="1"/>
</dbReference>
<dbReference type="RefSeq" id="WP_009539837.1">
    <property type="nucleotide sequence ID" value="NZ_ANHY01000006.1"/>
</dbReference>
<accession>K9HSQ1</accession>
<dbReference type="OrthoDB" id="9808429at2"/>